<reference evidence="2 3" key="1">
    <citation type="journal article" date="2015" name="Microbiome">
        <title>Genomic resolution of linkages in carbon, nitrogen, and sulfur cycling among widespread estuary sediment bacteria.</title>
        <authorList>
            <person name="Baker B.J."/>
            <person name="Lazar C.S."/>
            <person name="Teske A.P."/>
            <person name="Dick G.J."/>
        </authorList>
    </citation>
    <scope>NUCLEOTIDE SEQUENCE [LARGE SCALE GENOMIC DNA]</scope>
    <source>
        <strain evidence="2">SM1_77</strain>
    </source>
</reference>
<dbReference type="EMBL" id="LJVE01000122">
    <property type="protein sequence ID" value="KPL13054.1"/>
    <property type="molecule type" value="Genomic_DNA"/>
</dbReference>
<organism evidence="2 3">
    <name type="scientific">candidate division WOR_3 bacterium SM1_77</name>
    <dbReference type="NCBI Taxonomy" id="1703778"/>
    <lineage>
        <taxon>Bacteria</taxon>
        <taxon>Bacteria division WOR-3</taxon>
    </lineage>
</organism>
<evidence type="ECO:0000313" key="3">
    <source>
        <dbReference type="Proteomes" id="UP000050975"/>
    </source>
</evidence>
<keyword evidence="1" id="KW-0472">Membrane</keyword>
<feature type="transmembrane region" description="Helical" evidence="1">
    <location>
        <begin position="29"/>
        <end position="52"/>
    </location>
</feature>
<comment type="caution">
    <text evidence="2">The sequence shown here is derived from an EMBL/GenBank/DDBJ whole genome shotgun (WGS) entry which is preliminary data.</text>
</comment>
<evidence type="ECO:0000256" key="1">
    <source>
        <dbReference type="SAM" id="Phobius"/>
    </source>
</evidence>
<evidence type="ECO:0000313" key="2">
    <source>
        <dbReference type="EMBL" id="KPL13054.1"/>
    </source>
</evidence>
<dbReference type="PATRIC" id="fig|1703778.3.peg.926"/>
<keyword evidence="1" id="KW-0812">Transmembrane</keyword>
<accession>A0A0S8JWQ2</accession>
<sequence>MKFLLWLILFVLCWPLAILALLLYPLIWLILLPFRILGIAVSGVLAVFKAIIMLPARILGG</sequence>
<proteinExistence type="predicted"/>
<keyword evidence="1" id="KW-1133">Transmembrane helix</keyword>
<dbReference type="Proteomes" id="UP000050975">
    <property type="component" value="Unassembled WGS sequence"/>
</dbReference>
<dbReference type="AlphaFoldDB" id="A0A0S8JWQ2"/>
<gene>
    <name evidence="2" type="ORF">AMJ74_05775</name>
</gene>
<name>A0A0S8JWQ2_UNCW3</name>
<protein>
    <submittedName>
        <fullName evidence="2">Uncharacterized protein</fullName>
    </submittedName>
</protein>